<reference evidence="4" key="1">
    <citation type="journal article" date="2012" name="PLoS Pathog.">
        <title>Comparative genomics of the apicomplexan parasites Toxoplasma gondii and Neospora caninum: Coccidia differing in host range and transmission strategy.</title>
        <authorList>
            <person name="Reid A.J."/>
            <person name="Vermont S.J."/>
            <person name="Cotton J.A."/>
            <person name="Harris D."/>
            <person name="Hill-Cawthorne G.A."/>
            <person name="Konen-Waisman S."/>
            <person name="Latham S.M."/>
            <person name="Mourier T."/>
            <person name="Norton R."/>
            <person name="Quail M.A."/>
            <person name="Sanders M."/>
            <person name="Shanmugam D."/>
            <person name="Sohal A."/>
            <person name="Wasmuth J.D."/>
            <person name="Brunk B."/>
            <person name="Grigg M.E."/>
            <person name="Howard J.C."/>
            <person name="Parkinson J."/>
            <person name="Roos D.S."/>
            <person name="Trees A.J."/>
            <person name="Berriman M."/>
            <person name="Pain A."/>
            <person name="Wastling J.M."/>
        </authorList>
    </citation>
    <scope>NUCLEOTIDE SEQUENCE [LARGE SCALE GENOMIC DNA]</scope>
    <source>
        <strain evidence="4">Liverpool</strain>
    </source>
</reference>
<dbReference type="OrthoDB" id="2019031at2759"/>
<feature type="region of interest" description="Disordered" evidence="1">
    <location>
        <begin position="476"/>
        <end position="538"/>
    </location>
</feature>
<feature type="domain" description="RAP" evidence="2">
    <location>
        <begin position="3824"/>
        <end position="3914"/>
    </location>
</feature>
<feature type="region of interest" description="Disordered" evidence="1">
    <location>
        <begin position="1"/>
        <end position="106"/>
    </location>
</feature>
<evidence type="ECO:0000313" key="3">
    <source>
        <dbReference type="EMBL" id="CBZ54505.1"/>
    </source>
</evidence>
<gene>
    <name evidence="3" type="ORF">NCLIV_049340</name>
</gene>
<feature type="compositionally biased region" description="Polar residues" evidence="1">
    <location>
        <begin position="2485"/>
        <end position="2495"/>
    </location>
</feature>
<feature type="region of interest" description="Disordered" evidence="1">
    <location>
        <begin position="1905"/>
        <end position="1934"/>
    </location>
</feature>
<dbReference type="GeneID" id="13442436"/>
<accession>F0VKA4</accession>
<feature type="compositionally biased region" description="Basic and acidic residues" evidence="1">
    <location>
        <begin position="4203"/>
        <end position="4218"/>
    </location>
</feature>
<feature type="compositionally biased region" description="Polar residues" evidence="1">
    <location>
        <begin position="3605"/>
        <end position="3615"/>
    </location>
</feature>
<feature type="region of interest" description="Disordered" evidence="1">
    <location>
        <begin position="2552"/>
        <end position="2581"/>
    </location>
</feature>
<feature type="region of interest" description="Disordered" evidence="1">
    <location>
        <begin position="3591"/>
        <end position="3630"/>
    </location>
</feature>
<protein>
    <recommendedName>
        <fullName evidence="2">RAP domain-containing protein</fullName>
    </recommendedName>
</protein>
<feature type="compositionally biased region" description="Basic and acidic residues" evidence="1">
    <location>
        <begin position="3175"/>
        <end position="3186"/>
    </location>
</feature>
<dbReference type="Pfam" id="PF08373">
    <property type="entry name" value="RAP"/>
    <property type="match status" value="1"/>
</dbReference>
<evidence type="ECO:0000313" key="4">
    <source>
        <dbReference type="Proteomes" id="UP000007494"/>
    </source>
</evidence>
<dbReference type="Proteomes" id="UP000007494">
    <property type="component" value="Chromosome X"/>
</dbReference>
<sequence>MPLGDAIDHRSSVPRDLAAAPTVTDVSGPEEMMQDGASRQQAERSTRNAASEMVRIERPTFLRAHRNLEPVDKGHPSHETRESAEAEGGAGVSANDRVTGGRGMNWNAPWAGRFSSERHYRWVGEREVKHSRRGTYGQQGSDRINDSSDTLRSPRGFRSRDNTTGDSDGSWTVRRLYDIRNLEDLWNLLQKHNLHRLSGLELANIILRLSSLSSVAPNARSKNDAGVEVPGEPDDVYHPFPCEGRDDNTDTEWRKSQRKVPYIARIIRMREEVKRHPIFKDILSLLPQRVGSLDVSSAVALLHALARFGLRPSATLLARLADVIVDRALVGFLDPHQEVDEKARAPGFSMTRREHLKDVELMQEGAVPDFVHYANGSAVQRIWRVLVALRPEEDACRRDRIQLLESSSPLSAVILGMDFEGVIMLLFPGQLWVACETIAPLQRERLFPALMQLTMRKFRTAASRLENALGKEDASKLKPFESRTSHDDKIQRSDQLREADQADEGKATGREGNTRDVPGSAEHNRRSQAGQEGTWRRLPELGVDVETIAAVARAAAGMHLGEFHERFVQSADSVEEVLQAIDAAAAESDSITGTQVQMESGSGTTSESPSTKASDSHFTESDALCLDSLSLSSALHRLAVLQERCLGDRGRNDGRAPSPPGLICEKETLTTVNSQAVVGPRKGHEDRWLHDGRMRRLLGTIFVKIPSMDHQLTRILWALEKLGLFERLSAASSLRRLSSIELAGHVAAGDSSRGMQAGLRASSVEKVCESSSDYTLSSTCDDTANPSVTTDGSATRAFSFWEHLLLRLFSRLSELATARELDGTQLSSALRVLASIKAQGFFDHPYQAIADPRGAAAPATAQDLATPQAEQMDRKLRNGASSLLSVAVAFRKRMVECEARLNGGFRHLLLHLAPSLSALDASTSLFSLATLDWDSATSSVAQPVKADESPGALQRGISPSADEAPVVAAVLRRLRMEISNCNAQALTNAIWAVATIASKRQKEFDRRQLKNNNAFHAREDNPLRFEDDEERSGNISLPSETEDFALYLAPVALDREEKLFLETVRRYINSQVHLLGREALSMLLLAALILRWQEPQLLLSAVRRALALLRRAQRRRCMRHNRIPHGDGHQQHKAEEPVPGQASSAAPPGSCSSTGSSASSEGFPTPDGLRFCGEEDRGEGELHSRVWAVLAMLQQQSLDKFASPREFPSAGLTGRTDTVERATELSRGRHVREGTECSKRVPTSPNSWDASQALNGDAKSDAKHQACDFLDAETEAAEVLKADLEQMLCRSCWPPPKHKWRTKHVQSILLSLMTLQQDREKHSQEKRFLMEPSSPCWTIKEQQQCLKVGPSSCEREASSNVTTKRGLSANRERVPPGDEQRQQQSSAGREELLCMLEAFVARSIRAVTCELTSIHTAEEKKAGFSAEEKGIVSEAGEIEASSRQRQIVNHWIKRVSLLFFALRRLRRTMPETDSLAAWFVRDRQQMSRPQKVEKSTCYILERHLTVPDQLAGGTADAVRGRNEAEKRSQQWRPPWDSLSYSRAPDSHEPRSTRTYSDALEAMIELIAVMLRSRFASPSHGQFPSLLLELHSFLSAWHQKLLPSQVNLTGGSATTDVVLDRAADAEDKNAGDAPGTFWSHTQDRADQRAACSTETHTPIRHEDDGGSHAYPRIANDGQNGGNESFGFERINAVLQYHLRPALISWLVENMHTISDPMYNRLFPLLQLLGAKEEVLTALNAVALQSSPSDTAHDDGKPSQENASAFRLNTSVPEETHLDDPSARMPIHEGSAVLPALRRSRAALLSLLLHHRERLTFQPPSLFTSLLKAAFPRRVLPHFLPTDLAHGLTALQRLKASAEAPDDVAVAAFLATAYEAGAHSGALNDSCAPEPVSNSPVATCGSCGEVAADSNSPGDGESAGSPVVERRPQSSTELPRAKHWARRIVEDVPLELIALLNRPIEACRLTEARGGTGIITGPCSQNRDGSFLPPKTSSPPTGAGESTTRRLDRQLHQSDSGTGRNRGDMLLGVLEASPQLTASATGDGNKTLDSKTVSQGTMHRRRTYWDLLEPQQLSHAGAAAAQLLGVPSAAPTWLRMLERLQPEITVGCARAQGGPEAGGASGSGCIGWQPVAAATRPEFHSANRRNETAHSHFPDSSVATLLSPAAAALTGYLLSLESPIGNTSLAAPVASGDLGVLEAGTKSASLSGQGTGQFCPLRSTPAGALLPEPPIQRQDCSRRVEAEAAPQQWHTDALKSWSWRRVRALVREKGDRLSAAGALRLLGGGPKSLAVGRSLAKDAMVLANVLHLLQGSQHRMDEYVTNVKCWRQHQAKADNGDNAKFMETSTQTDVTGMTPEVPAQLCLNANRTADVNDGLRLLVSEERPEVTGHTGKHLPTNDDDAAPFIHVSRSATSPVTADAPPADDTRGDVKEEEYHAERLLPLQQLCISYFLELLERLALLDGQRTTSQRPMSLTLEPSSGKGKSAQLPLSSHTASNGTEDRDIAATQHHTKDDAVDIRQSLARLLMTLATAPSLPLDSAASLAGPVISLLQKLQRGHPASDAGQQRRDETKEQGGHAPPAVSVQLKRYPAETAAALQDGNDLSQENSSACSNRIRSAVSARECGDQSANIQVMLSGTGRLHDSPATADQLSRDLRFAAWYFLQRMLPLVQEWFPRLHGHRGAALLRLLWESNGSDVLAGQESTAELASTRQLRDQFRRRVGGELRSRASCLMGRGCTTADSADGQSERGSEPVSGPTVNLMSKGTSQEVVPGEQKQPKEEDHEELGEGAQAHWTGNERATMKQFPFSGKALVCSLQSAVLRSLGNLSPGALARLWEALSLQEDASATADHHASSLDSQPRRQGHSLGIPAVGSIVANKLMALARTAAYGELPRGATSGTTRPAAYGTSHAGSPHGSCMPLGRGDYGRSQGSAASTVSTADHEQWSVETGTAGAGEATPEERDTPGDDATHERPDTCAAVDHEGFSAPRESHWIAGAVAAAGSGLLGSDEQQRIATAAARDTHGSSAYFALLSFFANSKNVPVTAAASLVRKLLVNARRLISGEGSLNERPLFQAEPNKTRPRDPEALTEEPAERGEASVTPGHEFDVQRTNEGGKLTCIEAGPPTEDSRTGANESRLNCGVQEESSPGRLGSCRESVKLRANCSSTDDVDSETVVSEESRKRKQDSREADLMTAGWLLWIAANIHQRSGEHSLHRRQQPGWAEGHNGENGKPQGPIQPETPRDDEQRTPDLNDALQFLLNAVLAELAEHRLQVSSEQNRSWLGNGSSKLVAMHANPGEIYVQLILCLDILARIRHPFKQPESSDGFRSGELPRHPALSDLLDGLTHLINECTSDIEADIATTTSTDAVRQSTAGQYGTSVHFLHNVKRPRRYCSLDSLAYVLHLSRQARVFHPPLVDAVSRAVRSHRRLRLGQGNTAPFHQSTGVSPCGGGMVEAHPSANMTPQQTSESLRTASCQHTSKLLSGGPSSPVPNRPSRKLQRDGGWRSQKERHWPAVLLLADAAIHQPQESLAVLRRELLLMLDDDHAMEALPLQHLIRVLRFALTSRDPVRYRDCENTSPAILGRQEFGCGSAASSVCGRDTKEHTRTNPPTSSSQDGISHGELSAEGEEKGDADLKRHAPILSCDQSCLSALETRPAEQRPPKSEIAAVPTTDSKSLDSLIAAKSNAILDTEETASARLGRHPDGDRSETVYATIAARCVREGALLLNEMRRKKEQGRGAFLHFLMDLEKKGYAPVGLIDTLNKVVSGPGYYVQLCATISVKGHQAFTSATLTHELGVAHENEAWTSGGLSLDITLAAQAADGQRVAVEVDGPTHFVEVLRGVTLPGSGTRYLDGPQFLPTALTQFKHQILRSAGWHVLSVPFFEWHAPQTPEAPAGRPHRQCRMLRRKLAAYLPSFAESEQIADTSPHGSLPLYRERQSQCGSNSTDKQGSDGSIDAVELSLSTLSTRCLGGSPHLSAKDNHQQQLVSEATVTRETPGTVSGLPAGLFSASGSKQVQLSIARVRDTNKNHDGKNPDTYQTIRAGRRKRAAASSGRGGNKSIRTRGKDTSREAQPANNTSADFLPQQLHGKGCQPAPSQKGLVADENPARQKASKKRMLSGASLQSAQGQGAETRSRGRRKTSYTNCMAGSAGALHPQDDVPTVGHRTTTDSRSGYGEGGGDARTLGPDCGGTGGWQRKRSKKQGAVEDKEPREEGESPT</sequence>
<evidence type="ECO:0000256" key="1">
    <source>
        <dbReference type="SAM" id="MobiDB-lite"/>
    </source>
</evidence>
<feature type="compositionally biased region" description="Basic and acidic residues" evidence="1">
    <location>
        <begin position="1656"/>
        <end position="1665"/>
    </location>
</feature>
<organism evidence="3 4">
    <name type="scientific">Neospora caninum (strain Liverpool)</name>
    <dbReference type="NCBI Taxonomy" id="572307"/>
    <lineage>
        <taxon>Eukaryota</taxon>
        <taxon>Sar</taxon>
        <taxon>Alveolata</taxon>
        <taxon>Apicomplexa</taxon>
        <taxon>Conoidasida</taxon>
        <taxon>Coccidia</taxon>
        <taxon>Eucoccidiorida</taxon>
        <taxon>Eimeriorina</taxon>
        <taxon>Sarcocystidae</taxon>
        <taxon>Neospora</taxon>
    </lineage>
</organism>
<dbReference type="RefSeq" id="XP_003884535.1">
    <property type="nucleotide sequence ID" value="XM_003884486.1"/>
</dbReference>
<name>F0VKA4_NEOCL</name>
<dbReference type="InParanoid" id="F0VKA4"/>
<dbReference type="PROSITE" id="PS51286">
    <property type="entry name" value="RAP"/>
    <property type="match status" value="1"/>
</dbReference>
<dbReference type="VEuPathDB" id="ToxoDB:NCLIV_049340"/>
<feature type="compositionally biased region" description="Basic and acidic residues" evidence="1">
    <location>
        <begin position="1518"/>
        <end position="1528"/>
    </location>
</feature>
<dbReference type="eggNOG" id="ENOG502QYD7">
    <property type="taxonomic scope" value="Eukaryota"/>
</dbReference>
<feature type="compositionally biased region" description="Polar residues" evidence="1">
    <location>
        <begin position="4120"/>
        <end position="4131"/>
    </location>
</feature>
<feature type="region of interest" description="Disordered" evidence="1">
    <location>
        <begin position="3427"/>
        <end position="3504"/>
    </location>
</feature>
<feature type="compositionally biased region" description="Low complexity" evidence="1">
    <location>
        <begin position="599"/>
        <end position="611"/>
    </location>
</feature>
<feature type="compositionally biased region" description="Basic and acidic residues" evidence="1">
    <location>
        <begin position="2562"/>
        <end position="2572"/>
    </location>
</feature>
<feature type="compositionally biased region" description="Polar residues" evidence="1">
    <location>
        <begin position="2463"/>
        <end position="2475"/>
    </location>
</feature>
<feature type="compositionally biased region" description="Polar residues" evidence="1">
    <location>
        <begin position="3457"/>
        <end position="3479"/>
    </location>
</feature>
<feature type="region of interest" description="Disordered" evidence="1">
    <location>
        <begin position="2379"/>
        <end position="2400"/>
    </location>
</feature>
<feature type="region of interest" description="Disordered" evidence="1">
    <location>
        <begin position="1511"/>
        <end position="1552"/>
    </location>
</feature>
<feature type="compositionally biased region" description="Polar residues" evidence="1">
    <location>
        <begin position="2754"/>
        <end position="2766"/>
    </location>
</feature>
<proteinExistence type="predicted"/>
<evidence type="ECO:0000259" key="2">
    <source>
        <dbReference type="PROSITE" id="PS51286"/>
    </source>
</evidence>
<feature type="region of interest" description="Disordered" evidence="1">
    <location>
        <begin position="2035"/>
        <end position="2054"/>
    </location>
</feature>
<feature type="compositionally biased region" description="Basic and acidic residues" evidence="1">
    <location>
        <begin position="2001"/>
        <end position="2010"/>
    </location>
</feature>
<feature type="compositionally biased region" description="Polar residues" evidence="1">
    <location>
        <begin position="2926"/>
        <end position="2936"/>
    </location>
</feature>
<feature type="region of interest" description="Disordered" evidence="1">
    <location>
        <begin position="2890"/>
        <end position="2971"/>
    </location>
</feature>
<feature type="region of interest" description="Disordered" evidence="1">
    <location>
        <begin position="3207"/>
        <end position="3246"/>
    </location>
</feature>
<feature type="region of interest" description="Disordered" evidence="1">
    <location>
        <begin position="1228"/>
        <end position="1249"/>
    </location>
</feature>
<feature type="compositionally biased region" description="Polar residues" evidence="1">
    <location>
        <begin position="3938"/>
        <end position="3951"/>
    </location>
</feature>
<feature type="region of interest" description="Disordered" evidence="1">
    <location>
        <begin position="2736"/>
        <end position="2786"/>
    </location>
</feature>
<feature type="region of interest" description="Disordered" evidence="1">
    <location>
        <begin position="1356"/>
        <end position="1387"/>
    </location>
</feature>
<feature type="compositionally biased region" description="Low complexity" evidence="1">
    <location>
        <begin position="1137"/>
        <end position="1162"/>
    </location>
</feature>
<feature type="region of interest" description="Disordered" evidence="1">
    <location>
        <begin position="1119"/>
        <end position="1175"/>
    </location>
</feature>
<feature type="region of interest" description="Disordered" evidence="1">
    <location>
        <begin position="3651"/>
        <end position="3670"/>
    </location>
</feature>
<feature type="compositionally biased region" description="Basic and acidic residues" evidence="1">
    <location>
        <begin position="1370"/>
        <end position="1381"/>
    </location>
</feature>
<feature type="region of interest" description="Disordered" evidence="1">
    <location>
        <begin position="1624"/>
        <end position="1676"/>
    </location>
</feature>
<feature type="compositionally biased region" description="Basic and acidic residues" evidence="1">
    <location>
        <begin position="2956"/>
        <end position="2971"/>
    </location>
</feature>
<feature type="compositionally biased region" description="Basic and acidic residues" evidence="1">
    <location>
        <begin position="476"/>
        <end position="514"/>
    </location>
</feature>
<feature type="compositionally biased region" description="Polar residues" evidence="1">
    <location>
        <begin position="136"/>
        <end position="151"/>
    </location>
</feature>
<feature type="compositionally biased region" description="Basic and acidic residues" evidence="1">
    <location>
        <begin position="54"/>
        <end position="84"/>
    </location>
</feature>
<feature type="region of interest" description="Disordered" evidence="1">
    <location>
        <begin position="3065"/>
        <end position="3186"/>
    </location>
</feature>
<feature type="region of interest" description="Disordered" evidence="1">
    <location>
        <begin position="4025"/>
        <end position="4218"/>
    </location>
</feature>
<keyword evidence="4" id="KW-1185">Reference proteome</keyword>
<feature type="region of interest" description="Disordered" evidence="1">
    <location>
        <begin position="127"/>
        <end position="168"/>
    </location>
</feature>
<dbReference type="InterPro" id="IPR013584">
    <property type="entry name" value="RAP"/>
</dbReference>
<feature type="compositionally biased region" description="Basic and acidic residues" evidence="1">
    <location>
        <begin position="1"/>
        <end position="13"/>
    </location>
</feature>
<dbReference type="OMA" id="LHSRVWA"/>
<feature type="region of interest" description="Disordered" evidence="1">
    <location>
        <begin position="587"/>
        <end position="616"/>
    </location>
</feature>
<feature type="region of interest" description="Disordered" evidence="1">
    <location>
        <begin position="3920"/>
        <end position="3953"/>
    </location>
</feature>
<feature type="compositionally biased region" description="Basic and acidic residues" evidence="1">
    <location>
        <begin position="1228"/>
        <end position="1239"/>
    </location>
</feature>
<feature type="region of interest" description="Disordered" evidence="1">
    <location>
        <begin position="1969"/>
        <end position="2022"/>
    </location>
</feature>
<feature type="compositionally biased region" description="Basic and acidic residues" evidence="1">
    <location>
        <begin position="1124"/>
        <end position="1136"/>
    </location>
</feature>
<dbReference type="EMBL" id="FR823391">
    <property type="protein sequence ID" value="CBZ54505.1"/>
    <property type="molecule type" value="Genomic_DNA"/>
</dbReference>
<feature type="compositionally biased region" description="Polar residues" evidence="1">
    <location>
        <begin position="3431"/>
        <end position="3443"/>
    </location>
</feature>
<feature type="compositionally biased region" description="Basic and acidic residues" evidence="1">
    <location>
        <begin position="3075"/>
        <end position="3094"/>
    </location>
</feature>
<feature type="region of interest" description="Disordered" evidence="1">
    <location>
        <begin position="2463"/>
        <end position="2497"/>
    </location>
</feature>